<keyword evidence="1" id="KW-1003">Cell membrane</keyword>
<organism evidence="7 8">
    <name type="scientific">Candidatus Reconcilbacillus cellulovorans</name>
    <dbReference type="NCBI Taxonomy" id="1906605"/>
    <lineage>
        <taxon>Bacteria</taxon>
        <taxon>Bacillati</taxon>
        <taxon>Bacillota</taxon>
        <taxon>Bacilli</taxon>
        <taxon>Bacillales</taxon>
        <taxon>Paenibacillaceae</taxon>
        <taxon>Candidatus Reconcilbacillus</taxon>
    </lineage>
</organism>
<name>A0A2A6DXA2_9BACL</name>
<feature type="region of interest" description="Disordered" evidence="5">
    <location>
        <begin position="108"/>
        <end position="129"/>
    </location>
</feature>
<keyword evidence="4 6" id="KW-0472">Membrane</keyword>
<feature type="compositionally biased region" description="Basic and acidic residues" evidence="5">
    <location>
        <begin position="120"/>
        <end position="129"/>
    </location>
</feature>
<protein>
    <submittedName>
        <fullName evidence="7">Uncharacterized protein</fullName>
    </submittedName>
</protein>
<evidence type="ECO:0000256" key="1">
    <source>
        <dbReference type="ARBA" id="ARBA00022475"/>
    </source>
</evidence>
<keyword evidence="2 6" id="KW-0812">Transmembrane</keyword>
<dbReference type="InterPro" id="IPR020912">
    <property type="entry name" value="UPF0295"/>
</dbReference>
<feature type="transmembrane region" description="Helical" evidence="6">
    <location>
        <begin position="43"/>
        <end position="66"/>
    </location>
</feature>
<evidence type="ECO:0000256" key="3">
    <source>
        <dbReference type="ARBA" id="ARBA00022989"/>
    </source>
</evidence>
<sequence length="129" mass="13762">MFFKTSKLNEFRTWGLFLTLAGMAAMIAGAAGLVFVGGAVGRWIAVLLSALGLLGLLGSVLVYFWAGMLSTSAVTLDCPECGRTTKILGRTDRCMYCRTILTFDPALAGRSETETEDAADDRTNGAEKP</sequence>
<dbReference type="NCBIfam" id="NF002796">
    <property type="entry name" value="PRK02935.1"/>
    <property type="match status" value="1"/>
</dbReference>
<dbReference type="Pfam" id="PF11023">
    <property type="entry name" value="DUF2614"/>
    <property type="match status" value="1"/>
</dbReference>
<dbReference type="AlphaFoldDB" id="A0A2A6DXA2"/>
<accession>A0A2A6DXA2</accession>
<evidence type="ECO:0000313" key="7">
    <source>
        <dbReference type="EMBL" id="PDO09365.1"/>
    </source>
</evidence>
<feature type="transmembrane region" description="Helical" evidence="6">
    <location>
        <begin position="12"/>
        <end position="37"/>
    </location>
</feature>
<dbReference type="Proteomes" id="UP000243688">
    <property type="component" value="Unassembled WGS sequence"/>
</dbReference>
<evidence type="ECO:0000313" key="8">
    <source>
        <dbReference type="Proteomes" id="UP000243688"/>
    </source>
</evidence>
<reference evidence="7 8" key="1">
    <citation type="submission" date="2016-12" db="EMBL/GenBank/DDBJ databases">
        <title>Candidatus Reconcilibacillus cellulovorans genome.</title>
        <authorList>
            <person name="Kolinko S."/>
            <person name="Wu Y.-W."/>
            <person name="Tachea F."/>
            <person name="Denzel E."/>
            <person name="Hiras J."/>
            <person name="Baecker N."/>
            <person name="Chan L.J."/>
            <person name="Eichorst S.A."/>
            <person name="Frey D."/>
            <person name="Adams P.D."/>
            <person name="Pray T."/>
            <person name="Tanjore D."/>
            <person name="Petzold C.J."/>
            <person name="Gladden J.M."/>
            <person name="Simmons B.A."/>
            <person name="Singer S.W."/>
        </authorList>
    </citation>
    <scope>NUCLEOTIDE SEQUENCE [LARGE SCALE GENOMIC DNA]</scope>
    <source>
        <strain evidence="7">JTherm</strain>
    </source>
</reference>
<evidence type="ECO:0000256" key="6">
    <source>
        <dbReference type="SAM" id="Phobius"/>
    </source>
</evidence>
<dbReference type="EMBL" id="MOXJ01000043">
    <property type="protein sequence ID" value="PDO09365.1"/>
    <property type="molecule type" value="Genomic_DNA"/>
</dbReference>
<evidence type="ECO:0000256" key="2">
    <source>
        <dbReference type="ARBA" id="ARBA00022692"/>
    </source>
</evidence>
<proteinExistence type="predicted"/>
<keyword evidence="3 6" id="KW-1133">Transmembrane helix</keyword>
<gene>
    <name evidence="7" type="ORF">BLM47_12875</name>
</gene>
<evidence type="ECO:0000256" key="5">
    <source>
        <dbReference type="SAM" id="MobiDB-lite"/>
    </source>
</evidence>
<evidence type="ECO:0000256" key="4">
    <source>
        <dbReference type="ARBA" id="ARBA00023136"/>
    </source>
</evidence>
<comment type="caution">
    <text evidence="7">The sequence shown here is derived from an EMBL/GenBank/DDBJ whole genome shotgun (WGS) entry which is preliminary data.</text>
</comment>